<accession>A0A8J7SQ35</accession>
<comment type="caution">
    <text evidence="3">The sequence shown here is derived from an EMBL/GenBank/DDBJ whole genome shotgun (WGS) entry which is preliminary data.</text>
</comment>
<proteinExistence type="predicted"/>
<feature type="domain" description="Xylose isomerase-like TIM barrel" evidence="2">
    <location>
        <begin position="65"/>
        <end position="282"/>
    </location>
</feature>
<dbReference type="GO" id="GO:0016853">
    <property type="term" value="F:isomerase activity"/>
    <property type="evidence" value="ECO:0007669"/>
    <property type="project" value="UniProtKB-KW"/>
</dbReference>
<evidence type="ECO:0000313" key="3">
    <source>
        <dbReference type="EMBL" id="MBK1792738.1"/>
    </source>
</evidence>
<gene>
    <name evidence="3" type="ORF">JIN82_16360</name>
</gene>
<organism evidence="3 4">
    <name type="scientific">Persicirhabdus sediminis</name>
    <dbReference type="NCBI Taxonomy" id="454144"/>
    <lineage>
        <taxon>Bacteria</taxon>
        <taxon>Pseudomonadati</taxon>
        <taxon>Verrucomicrobiota</taxon>
        <taxon>Verrucomicrobiia</taxon>
        <taxon>Verrucomicrobiales</taxon>
        <taxon>Verrucomicrobiaceae</taxon>
        <taxon>Persicirhabdus</taxon>
    </lineage>
</organism>
<dbReference type="PANTHER" id="PTHR12110">
    <property type="entry name" value="HYDROXYPYRUVATE ISOMERASE"/>
    <property type="match status" value="1"/>
</dbReference>
<keyword evidence="3" id="KW-0413">Isomerase</keyword>
<dbReference type="SUPFAM" id="SSF51658">
    <property type="entry name" value="Xylose isomerase-like"/>
    <property type="match status" value="1"/>
</dbReference>
<evidence type="ECO:0000313" key="4">
    <source>
        <dbReference type="Proteomes" id="UP000624703"/>
    </source>
</evidence>
<feature type="chain" id="PRO_5035157339" evidence="1">
    <location>
        <begin position="24"/>
        <end position="295"/>
    </location>
</feature>
<dbReference type="Proteomes" id="UP000624703">
    <property type="component" value="Unassembled WGS sequence"/>
</dbReference>
<dbReference type="InterPro" id="IPR050312">
    <property type="entry name" value="IolE/XylAMocC-like"/>
</dbReference>
<dbReference type="EMBL" id="JAENIM010000047">
    <property type="protein sequence ID" value="MBK1792738.1"/>
    <property type="molecule type" value="Genomic_DNA"/>
</dbReference>
<dbReference type="Pfam" id="PF01261">
    <property type="entry name" value="AP_endonuc_2"/>
    <property type="match status" value="1"/>
</dbReference>
<dbReference type="InterPro" id="IPR013022">
    <property type="entry name" value="Xyl_isomerase-like_TIM-brl"/>
</dbReference>
<evidence type="ECO:0000259" key="2">
    <source>
        <dbReference type="Pfam" id="PF01261"/>
    </source>
</evidence>
<sequence length="295" mass="33491">MKTHMKKVMSMVAMAALSAGAMAGELEFAKENPLKRDKSAAAARGWEIGVQVWTFGAYSLEDQLALCSALDLDFIELGPKVKFSQPEEAQVALLQLDDKQAAYLKKLLADHDLNFKQLYVHIPGTRENWEAFMKFAQQWGVDTLVAEPKYENLAMVDELAQQYKIKVAIHNHPNLNNKYWKPEMATSRIGELSEWVGLNPDLGHWIRMGVNPAEEVKKTEVRNRLVSLHFNDCEELGANKSPHCVTGSGAGQLDDMMKTLRETKFTGRFAIEYAHWNNNFQDVQKIVQYFDEQAK</sequence>
<dbReference type="AlphaFoldDB" id="A0A8J7SQ35"/>
<dbReference type="InterPro" id="IPR036237">
    <property type="entry name" value="Xyl_isomerase-like_sf"/>
</dbReference>
<dbReference type="Gene3D" id="3.20.20.150">
    <property type="entry name" value="Divalent-metal-dependent TIM barrel enzymes"/>
    <property type="match status" value="1"/>
</dbReference>
<protein>
    <submittedName>
        <fullName evidence="3">Sugar phosphate isomerase/epimerase</fullName>
    </submittedName>
</protein>
<keyword evidence="4" id="KW-1185">Reference proteome</keyword>
<feature type="signal peptide" evidence="1">
    <location>
        <begin position="1"/>
        <end position="23"/>
    </location>
</feature>
<reference evidence="3" key="1">
    <citation type="submission" date="2021-01" db="EMBL/GenBank/DDBJ databases">
        <title>Modified the classification status of verrucomicrobia.</title>
        <authorList>
            <person name="Feng X."/>
        </authorList>
    </citation>
    <scope>NUCLEOTIDE SEQUENCE</scope>
    <source>
        <strain evidence="3">_KCTC 22039</strain>
    </source>
</reference>
<keyword evidence="1" id="KW-0732">Signal</keyword>
<evidence type="ECO:0000256" key="1">
    <source>
        <dbReference type="SAM" id="SignalP"/>
    </source>
</evidence>
<name>A0A8J7SQ35_9BACT</name>